<accession>A0A0D9ZJ66</accession>
<dbReference type="Gramene" id="OGLUM04G08020.1">
    <property type="protein sequence ID" value="OGLUM04G08020.1"/>
    <property type="gene ID" value="OGLUM04G08020"/>
</dbReference>
<feature type="region of interest" description="Disordered" evidence="1">
    <location>
        <begin position="97"/>
        <end position="116"/>
    </location>
</feature>
<protein>
    <submittedName>
        <fullName evidence="2">Uncharacterized protein</fullName>
    </submittedName>
</protein>
<evidence type="ECO:0000256" key="1">
    <source>
        <dbReference type="SAM" id="MobiDB-lite"/>
    </source>
</evidence>
<feature type="compositionally biased region" description="Low complexity" evidence="1">
    <location>
        <begin position="24"/>
        <end position="34"/>
    </location>
</feature>
<evidence type="ECO:0000313" key="2">
    <source>
        <dbReference type="EnsemblPlants" id="OGLUM04G08020.1"/>
    </source>
</evidence>
<dbReference type="EnsemblPlants" id="OGLUM04G08020.1">
    <property type="protein sequence ID" value="OGLUM04G08020.1"/>
    <property type="gene ID" value="OGLUM04G08020"/>
</dbReference>
<dbReference type="Proteomes" id="UP000026961">
    <property type="component" value="Chromosome 4"/>
</dbReference>
<name>A0A0D9ZJ66_9ORYZ</name>
<reference evidence="2" key="2">
    <citation type="submission" date="2018-05" db="EMBL/GenBank/DDBJ databases">
        <title>OgluRS3 (Oryza glumaepatula Reference Sequence Version 3).</title>
        <authorList>
            <person name="Zhang J."/>
            <person name="Kudrna D."/>
            <person name="Lee S."/>
            <person name="Talag J."/>
            <person name="Welchert J."/>
            <person name="Wing R.A."/>
        </authorList>
    </citation>
    <scope>NUCLEOTIDE SEQUENCE [LARGE SCALE GENOMIC DNA]</scope>
</reference>
<evidence type="ECO:0000313" key="3">
    <source>
        <dbReference type="Proteomes" id="UP000026961"/>
    </source>
</evidence>
<dbReference type="STRING" id="40148.A0A0D9ZJ66"/>
<feature type="compositionally biased region" description="Basic and acidic residues" evidence="1">
    <location>
        <begin position="107"/>
        <end position="116"/>
    </location>
</feature>
<proteinExistence type="predicted"/>
<organism evidence="2">
    <name type="scientific">Oryza glumipatula</name>
    <dbReference type="NCBI Taxonomy" id="40148"/>
    <lineage>
        <taxon>Eukaryota</taxon>
        <taxon>Viridiplantae</taxon>
        <taxon>Streptophyta</taxon>
        <taxon>Embryophyta</taxon>
        <taxon>Tracheophyta</taxon>
        <taxon>Spermatophyta</taxon>
        <taxon>Magnoliopsida</taxon>
        <taxon>Liliopsida</taxon>
        <taxon>Poales</taxon>
        <taxon>Poaceae</taxon>
        <taxon>BOP clade</taxon>
        <taxon>Oryzoideae</taxon>
        <taxon>Oryzeae</taxon>
        <taxon>Oryzinae</taxon>
        <taxon>Oryza</taxon>
    </lineage>
</organism>
<keyword evidence="3" id="KW-1185">Reference proteome</keyword>
<sequence>MEDEKVGHVSYSPSSLTERHSALRSSSRTPRPSRCGGTPSISTSRGQPRFLRRRYVLLPPGSLAEPPPLLDRICLAHGHSVGVALTSASLVEPFLVEEQRNSPSQSKESRSTGDGKTRALRWLSARLLAIDKCAKNQLNREKVQFQQRTGSRSYIAHAYVVRYATTRMAYCYTSTVQNKDNKRWQSSNSCYSKTWRESSRSKKNTKTVSPLQLISLRSCIAAKLKVALLLGGIFLLAAGKMHAET</sequence>
<dbReference type="AlphaFoldDB" id="A0A0D9ZJ66"/>
<dbReference type="HOGENOM" id="CLU_1135028_0_0_1"/>
<reference evidence="2" key="1">
    <citation type="submission" date="2015-04" db="UniProtKB">
        <authorList>
            <consortium name="EnsemblPlants"/>
        </authorList>
    </citation>
    <scope>IDENTIFICATION</scope>
</reference>
<feature type="region of interest" description="Disordered" evidence="1">
    <location>
        <begin position="1"/>
        <end position="46"/>
    </location>
</feature>